<feature type="transmembrane region" description="Helical" evidence="19">
    <location>
        <begin position="157"/>
        <end position="175"/>
    </location>
</feature>
<evidence type="ECO:0000256" key="1">
    <source>
        <dbReference type="ARBA" id="ARBA00003257"/>
    </source>
</evidence>
<comment type="function">
    <text evidence="1">Core subunit of the mitochondrial membrane respiratory chain NADH dehydrogenase (Complex I) that is believed to belong to the minimal assembly required for catalysis. Complex I functions in the transfer of electrons from NADH to the respiratory chain. The immediate electron acceptor for the enzyme is believed to be ubiquinone.</text>
</comment>
<dbReference type="EC" id="7.1.1.2" evidence="4"/>
<evidence type="ECO:0000259" key="20">
    <source>
        <dbReference type="Pfam" id="PF00361"/>
    </source>
</evidence>
<feature type="domain" description="NADH:quinone oxidoreductase/Mrp antiporter transmembrane" evidence="20">
    <location>
        <begin position="19"/>
        <end position="195"/>
    </location>
</feature>
<evidence type="ECO:0000256" key="13">
    <source>
        <dbReference type="ARBA" id="ARBA00023027"/>
    </source>
</evidence>
<feature type="transmembrane region" description="Helical" evidence="19">
    <location>
        <begin position="205"/>
        <end position="225"/>
    </location>
</feature>
<feature type="transmembrane region" description="Helical" evidence="19">
    <location>
        <begin position="237"/>
        <end position="256"/>
    </location>
</feature>
<keyword evidence="7" id="KW-0679">Respiratory chain</keyword>
<keyword evidence="8 19" id="KW-0812">Transmembrane</keyword>
<evidence type="ECO:0000256" key="7">
    <source>
        <dbReference type="ARBA" id="ARBA00022660"/>
    </source>
</evidence>
<dbReference type="Pfam" id="PF00361">
    <property type="entry name" value="Proton_antipo_M"/>
    <property type="match status" value="1"/>
</dbReference>
<keyword evidence="6" id="KW-0813">Transport</keyword>
<evidence type="ECO:0000256" key="5">
    <source>
        <dbReference type="ARBA" id="ARBA00021008"/>
    </source>
</evidence>
<feature type="transmembrane region" description="Helical" evidence="19">
    <location>
        <begin position="276"/>
        <end position="293"/>
    </location>
</feature>
<proteinExistence type="inferred from homology"/>
<evidence type="ECO:0000256" key="2">
    <source>
        <dbReference type="ARBA" id="ARBA00004448"/>
    </source>
</evidence>
<keyword evidence="11" id="KW-0249">Electron transport</keyword>
<evidence type="ECO:0000256" key="8">
    <source>
        <dbReference type="ARBA" id="ARBA00022692"/>
    </source>
</evidence>
<evidence type="ECO:0000256" key="19">
    <source>
        <dbReference type="SAM" id="Phobius"/>
    </source>
</evidence>
<keyword evidence="10" id="KW-1278">Translocase</keyword>
<evidence type="ECO:0000256" key="15">
    <source>
        <dbReference type="ARBA" id="ARBA00023128"/>
    </source>
</evidence>
<feature type="transmembrane region" description="Helical" evidence="19">
    <location>
        <begin position="20"/>
        <end position="38"/>
    </location>
</feature>
<name>Q4W8E5_9ACAR</name>
<dbReference type="InterPro" id="IPR001750">
    <property type="entry name" value="ND/Mrp_TM"/>
</dbReference>
<reference evidence="21" key="1">
    <citation type="journal article" date="2005" name="J. Mol. Evol.">
        <title>Novel mitochondrial gene content and gene arrangement indicate illegitimate inter-mtDNA recombination in the chigger mite, Leptotrombidium pallidum.</title>
        <authorList>
            <person name="Shao R."/>
            <person name="Mitani H."/>
            <person name="Barker S.C."/>
            <person name="Takahashi M."/>
            <person name="Fukunaga M."/>
        </authorList>
    </citation>
    <scope>NUCLEOTIDE SEQUENCE</scope>
</reference>
<keyword evidence="16 19" id="KW-0472">Membrane</keyword>
<keyword evidence="13" id="KW-0520">NAD</keyword>
<gene>
    <name evidence="21" type="primary">nad2</name>
</gene>
<keyword evidence="12 19" id="KW-1133">Transmembrane helix</keyword>
<dbReference type="GO" id="GO:0006120">
    <property type="term" value="P:mitochondrial electron transport, NADH to ubiquinone"/>
    <property type="evidence" value="ECO:0007669"/>
    <property type="project" value="TreeGrafter"/>
</dbReference>
<comment type="subcellular location">
    <subcellularLocation>
        <location evidence="2">Mitochondrion inner membrane</location>
        <topology evidence="2">Multi-pass membrane protein</topology>
    </subcellularLocation>
</comment>
<evidence type="ECO:0000256" key="6">
    <source>
        <dbReference type="ARBA" id="ARBA00022448"/>
    </source>
</evidence>
<accession>Q4W8E5</accession>
<evidence type="ECO:0000256" key="17">
    <source>
        <dbReference type="ARBA" id="ARBA00031028"/>
    </source>
</evidence>
<keyword evidence="14" id="KW-0830">Ubiquinone</keyword>
<dbReference type="AlphaFoldDB" id="Q4W8E5"/>
<feature type="transmembrane region" description="Helical" evidence="19">
    <location>
        <begin position="45"/>
        <end position="63"/>
    </location>
</feature>
<dbReference type="EMBL" id="AB180098">
    <property type="protein sequence ID" value="BAD99494.1"/>
    <property type="molecule type" value="Genomic_DNA"/>
</dbReference>
<evidence type="ECO:0000256" key="3">
    <source>
        <dbReference type="ARBA" id="ARBA00007012"/>
    </source>
</evidence>
<dbReference type="GO" id="GO:0008137">
    <property type="term" value="F:NADH dehydrogenase (ubiquinone) activity"/>
    <property type="evidence" value="ECO:0007669"/>
    <property type="project" value="UniProtKB-EC"/>
</dbReference>
<evidence type="ECO:0000256" key="9">
    <source>
        <dbReference type="ARBA" id="ARBA00022792"/>
    </source>
</evidence>
<sequence>MFPITLILFSPFLVLSLESWLLLWMVIELSSVGFILFMKSMEESVIYFLTQTFGSILILYHLVFWKENLLVSFSISSLILSIGLFLKMGLIPLHQWFLNIGSKIKKSPFFVLMTIQKVAPLFLFKLFFKSFSFPFFAIMSVVFGVFFQMSTFNLKELLLYSSIVNMGWMIFLTSFHISSLFLYFFIYTTILLFLIPQMKSDSMTILLGFMSLAGIPPLLGFFMKLIALKTFSCWSEFWSIILLIFSVINVLIYFRVFFPKSLKTPEKIFQIFSNKFEKVFIFSHISFPFFLIFL</sequence>
<evidence type="ECO:0000256" key="12">
    <source>
        <dbReference type="ARBA" id="ARBA00022989"/>
    </source>
</evidence>
<keyword evidence="9" id="KW-0999">Mitochondrion inner membrane</keyword>
<protein>
    <recommendedName>
        <fullName evidence="5">NADH-ubiquinone oxidoreductase chain 2</fullName>
        <ecNumber evidence="4">7.1.1.2</ecNumber>
    </recommendedName>
    <alternativeName>
        <fullName evidence="17">NADH dehydrogenase subunit 2</fullName>
    </alternativeName>
</protein>
<organism evidence="21">
    <name type="scientific">Leptotrombidium pallidum</name>
    <dbReference type="NCBI Taxonomy" id="279272"/>
    <lineage>
        <taxon>Eukaryota</taxon>
        <taxon>Metazoa</taxon>
        <taxon>Ecdysozoa</taxon>
        <taxon>Arthropoda</taxon>
        <taxon>Chelicerata</taxon>
        <taxon>Arachnida</taxon>
        <taxon>Acari</taxon>
        <taxon>Acariformes</taxon>
        <taxon>Trombidiformes</taxon>
        <taxon>Prostigmata</taxon>
        <taxon>Anystina</taxon>
        <taxon>Parasitengona</taxon>
        <taxon>Trombiculoidea</taxon>
        <taxon>Trombiculidae</taxon>
        <taxon>Leptotrombidium</taxon>
    </lineage>
</organism>
<evidence type="ECO:0000256" key="16">
    <source>
        <dbReference type="ARBA" id="ARBA00023136"/>
    </source>
</evidence>
<comment type="catalytic activity">
    <reaction evidence="18">
        <text>a ubiquinone + NADH + 5 H(+)(in) = a ubiquinol + NAD(+) + 4 H(+)(out)</text>
        <dbReference type="Rhea" id="RHEA:29091"/>
        <dbReference type="Rhea" id="RHEA-COMP:9565"/>
        <dbReference type="Rhea" id="RHEA-COMP:9566"/>
        <dbReference type="ChEBI" id="CHEBI:15378"/>
        <dbReference type="ChEBI" id="CHEBI:16389"/>
        <dbReference type="ChEBI" id="CHEBI:17976"/>
        <dbReference type="ChEBI" id="CHEBI:57540"/>
        <dbReference type="ChEBI" id="CHEBI:57945"/>
        <dbReference type="EC" id="7.1.1.2"/>
    </reaction>
</comment>
<evidence type="ECO:0000256" key="14">
    <source>
        <dbReference type="ARBA" id="ARBA00023075"/>
    </source>
</evidence>
<evidence type="ECO:0000256" key="18">
    <source>
        <dbReference type="ARBA" id="ARBA00049551"/>
    </source>
</evidence>
<dbReference type="PANTHER" id="PTHR46552">
    <property type="entry name" value="NADH-UBIQUINONE OXIDOREDUCTASE CHAIN 2"/>
    <property type="match status" value="1"/>
</dbReference>
<evidence type="ECO:0000256" key="11">
    <source>
        <dbReference type="ARBA" id="ARBA00022982"/>
    </source>
</evidence>
<dbReference type="PANTHER" id="PTHR46552:SF1">
    <property type="entry name" value="NADH-UBIQUINONE OXIDOREDUCTASE CHAIN 2"/>
    <property type="match status" value="1"/>
</dbReference>
<geneLocation type="mitochondrion" evidence="21"/>
<evidence type="ECO:0000256" key="10">
    <source>
        <dbReference type="ARBA" id="ARBA00022967"/>
    </source>
</evidence>
<dbReference type="InterPro" id="IPR050175">
    <property type="entry name" value="Complex_I_Subunit_2"/>
</dbReference>
<evidence type="ECO:0000313" key="21">
    <source>
        <dbReference type="EMBL" id="BAD99494.1"/>
    </source>
</evidence>
<evidence type="ECO:0000256" key="4">
    <source>
        <dbReference type="ARBA" id="ARBA00012944"/>
    </source>
</evidence>
<keyword evidence="15 21" id="KW-0496">Mitochondrion</keyword>
<dbReference type="GO" id="GO:0005743">
    <property type="term" value="C:mitochondrial inner membrane"/>
    <property type="evidence" value="ECO:0007669"/>
    <property type="project" value="UniProtKB-SubCell"/>
</dbReference>
<comment type="similarity">
    <text evidence="3">Belongs to the complex I subunit 2 family.</text>
</comment>